<protein>
    <recommendedName>
        <fullName evidence="1">non-specific serine/threonine protein kinase</fullName>
        <ecNumber evidence="1">2.7.11.1</ecNumber>
    </recommendedName>
</protein>
<keyword evidence="6" id="KW-0067">ATP-binding</keyword>
<sequence>MSYCINPWCLYRKNPDDQDFCQNCGSSLIINERYRVIKPLRELNQNHYTEIFEIDNLGTTKVLKVLTSNRHRLVELFEQEARILKQLRHLGVPQVDTCFCFSLKDRCKQLHCLVMEKIPGQNLAHWLEENRKLSEESAIDWLLQLVQLLEKIHKEQILHRDIKPSNIMLRPDGKLVLIDFGTARQVTMTYVEKLELGDITRVYSLGYTAPEQIQGQAGYQSDFFALGRTFVNLLTGIHPNDLPKNPQSDRLIWRDKAPHISTGLANLIDALMIPAPQERPLQPQIILEQLKVSRNQDLQINELSAGKKESFSSKARILAARGSINTWRNLYKVISVSLAIAFFVIGIRYLGILQPFELKTFDRLMALRPIEQQDPRLLLVTIDEADIQYQNRLQMPIRWSLSDRALLQLLEKLEQYQPRTIGIDIYRDFPVNPEYPDLANRLRFDSRFFAACKVPAPEDGVPDGIPQPPEVPKSRLGFSDFIADDDEVARRHLLHLTLPVTSPCAAKYALSLQLALHYLDAQGIKSQVTADGQLQIGKVLFKQLTTHISGYQNIDASGYQILLNYRSLRSPVDIAQQVSLREILEDRVTPELINLVKDRIVIIGVSAVSAVDRWKTPYSATAIPSRKEIPGMFVQAQAIAQILSAVLDGRSLIWWWPSWLEALWVFGWSLLGGILAWCIHRPVYLGLAVAVELSLLFGICCIILINAGWIPLIPPALALIIVPVVVVYFSSTDRSP</sequence>
<evidence type="ECO:0000256" key="7">
    <source>
        <dbReference type="ARBA" id="ARBA00047899"/>
    </source>
</evidence>
<feature type="transmembrane region" description="Helical" evidence="9">
    <location>
        <begin position="684"/>
        <end position="706"/>
    </location>
</feature>
<dbReference type="InterPro" id="IPR008271">
    <property type="entry name" value="Ser/Thr_kinase_AS"/>
</dbReference>
<dbReference type="EMBL" id="ANNX02000016">
    <property type="protein sequence ID" value="KYC43102.1"/>
    <property type="molecule type" value="Genomic_DNA"/>
</dbReference>
<evidence type="ECO:0000256" key="6">
    <source>
        <dbReference type="ARBA" id="ARBA00022840"/>
    </source>
</evidence>
<dbReference type="STRING" id="128403.WA1_13450"/>
<dbReference type="SMART" id="SM01080">
    <property type="entry name" value="CHASE2"/>
    <property type="match status" value="1"/>
</dbReference>
<comment type="catalytic activity">
    <reaction evidence="7">
        <text>L-threonyl-[protein] + ATP = O-phospho-L-threonyl-[protein] + ADP + H(+)</text>
        <dbReference type="Rhea" id="RHEA:46608"/>
        <dbReference type="Rhea" id="RHEA-COMP:11060"/>
        <dbReference type="Rhea" id="RHEA-COMP:11605"/>
        <dbReference type="ChEBI" id="CHEBI:15378"/>
        <dbReference type="ChEBI" id="CHEBI:30013"/>
        <dbReference type="ChEBI" id="CHEBI:30616"/>
        <dbReference type="ChEBI" id="CHEBI:61977"/>
        <dbReference type="ChEBI" id="CHEBI:456216"/>
        <dbReference type="EC" id="2.7.11.1"/>
    </reaction>
</comment>
<dbReference type="NCBIfam" id="NF045510">
    <property type="entry name" value="4Cys_prefix_kin"/>
    <property type="match status" value="1"/>
</dbReference>
<dbReference type="SMART" id="SM00220">
    <property type="entry name" value="S_TKc"/>
    <property type="match status" value="1"/>
</dbReference>
<dbReference type="RefSeq" id="WP_017745269.1">
    <property type="nucleotide sequence ID" value="NZ_KQ976354.1"/>
</dbReference>
<keyword evidence="9" id="KW-1133">Transmembrane helix</keyword>
<evidence type="ECO:0000256" key="1">
    <source>
        <dbReference type="ARBA" id="ARBA00012513"/>
    </source>
</evidence>
<dbReference type="InterPro" id="IPR007890">
    <property type="entry name" value="CHASE2"/>
</dbReference>
<proteinExistence type="predicted"/>
<evidence type="ECO:0000256" key="8">
    <source>
        <dbReference type="ARBA" id="ARBA00048679"/>
    </source>
</evidence>
<dbReference type="Pfam" id="PF05226">
    <property type="entry name" value="CHASE2"/>
    <property type="match status" value="1"/>
</dbReference>
<dbReference type="PROSITE" id="PS50011">
    <property type="entry name" value="PROTEIN_KINASE_DOM"/>
    <property type="match status" value="1"/>
</dbReference>
<dbReference type="OrthoDB" id="428645at2"/>
<keyword evidence="2 11" id="KW-0723">Serine/threonine-protein kinase</keyword>
<organism evidence="11 12">
    <name type="scientific">Scytonema hofmannii PCC 7110</name>
    <dbReference type="NCBI Taxonomy" id="128403"/>
    <lineage>
        <taxon>Bacteria</taxon>
        <taxon>Bacillati</taxon>
        <taxon>Cyanobacteriota</taxon>
        <taxon>Cyanophyceae</taxon>
        <taxon>Nostocales</taxon>
        <taxon>Scytonemataceae</taxon>
        <taxon>Scytonema</taxon>
    </lineage>
</organism>
<dbReference type="Proteomes" id="UP000076925">
    <property type="component" value="Unassembled WGS sequence"/>
</dbReference>
<evidence type="ECO:0000259" key="10">
    <source>
        <dbReference type="PROSITE" id="PS50011"/>
    </source>
</evidence>
<comment type="caution">
    <text evidence="11">The sequence shown here is derived from an EMBL/GenBank/DDBJ whole genome shotgun (WGS) entry which is preliminary data.</text>
</comment>
<dbReference type="Pfam" id="PF00069">
    <property type="entry name" value="Pkinase"/>
    <property type="match status" value="1"/>
</dbReference>
<keyword evidence="9" id="KW-0812">Transmembrane</keyword>
<keyword evidence="3" id="KW-0808">Transferase</keyword>
<dbReference type="PANTHER" id="PTHR24363">
    <property type="entry name" value="SERINE/THREONINE PROTEIN KINASE"/>
    <property type="match status" value="1"/>
</dbReference>
<evidence type="ECO:0000256" key="5">
    <source>
        <dbReference type="ARBA" id="ARBA00022777"/>
    </source>
</evidence>
<dbReference type="SUPFAM" id="SSF56112">
    <property type="entry name" value="Protein kinase-like (PK-like)"/>
    <property type="match status" value="1"/>
</dbReference>
<dbReference type="EC" id="2.7.11.1" evidence="1"/>
<dbReference type="Gene3D" id="1.10.510.10">
    <property type="entry name" value="Transferase(Phosphotransferase) domain 1"/>
    <property type="match status" value="1"/>
</dbReference>
<evidence type="ECO:0000256" key="4">
    <source>
        <dbReference type="ARBA" id="ARBA00022741"/>
    </source>
</evidence>
<name>A0A139XEQ4_9CYAN</name>
<reference evidence="11 12" key="1">
    <citation type="journal article" date="2013" name="Genome Biol. Evol.">
        <title>Genomes of Stigonematalean cyanobacteria (subsection V) and the evolution of oxygenic photosynthesis from prokaryotes to plastids.</title>
        <authorList>
            <person name="Dagan T."/>
            <person name="Roettger M."/>
            <person name="Stucken K."/>
            <person name="Landan G."/>
            <person name="Koch R."/>
            <person name="Major P."/>
            <person name="Gould S.B."/>
            <person name="Goremykin V.V."/>
            <person name="Rippka R."/>
            <person name="Tandeau de Marsac N."/>
            <person name="Gugger M."/>
            <person name="Lockhart P.J."/>
            <person name="Allen J.F."/>
            <person name="Brune I."/>
            <person name="Maus I."/>
            <person name="Puhler A."/>
            <person name="Martin W.F."/>
        </authorList>
    </citation>
    <scope>NUCLEOTIDE SEQUENCE [LARGE SCALE GENOMIC DNA]</scope>
    <source>
        <strain evidence="11 12">PCC 7110</strain>
    </source>
</reference>
<evidence type="ECO:0000313" key="12">
    <source>
        <dbReference type="Proteomes" id="UP000076925"/>
    </source>
</evidence>
<dbReference type="GO" id="GO:0005524">
    <property type="term" value="F:ATP binding"/>
    <property type="evidence" value="ECO:0007669"/>
    <property type="project" value="UniProtKB-KW"/>
</dbReference>
<keyword evidence="5 11" id="KW-0418">Kinase</keyword>
<keyword evidence="4" id="KW-0547">Nucleotide-binding</keyword>
<dbReference type="CDD" id="cd14014">
    <property type="entry name" value="STKc_PknB_like"/>
    <property type="match status" value="1"/>
</dbReference>
<feature type="transmembrane region" description="Helical" evidence="9">
    <location>
        <begin position="662"/>
        <end position="679"/>
    </location>
</feature>
<dbReference type="InterPro" id="IPR000719">
    <property type="entry name" value="Prot_kinase_dom"/>
</dbReference>
<evidence type="ECO:0000256" key="3">
    <source>
        <dbReference type="ARBA" id="ARBA00022679"/>
    </source>
</evidence>
<evidence type="ECO:0000256" key="2">
    <source>
        <dbReference type="ARBA" id="ARBA00022527"/>
    </source>
</evidence>
<dbReference type="PANTHER" id="PTHR24363:SF0">
    <property type="entry name" value="SERINE_THREONINE KINASE LIKE DOMAIN CONTAINING 1"/>
    <property type="match status" value="1"/>
</dbReference>
<dbReference type="PROSITE" id="PS00108">
    <property type="entry name" value="PROTEIN_KINASE_ST"/>
    <property type="match status" value="1"/>
</dbReference>
<keyword evidence="9" id="KW-0472">Membrane</keyword>
<gene>
    <name evidence="11" type="ORF">WA1_13450</name>
</gene>
<feature type="transmembrane region" description="Helical" evidence="9">
    <location>
        <begin position="712"/>
        <end position="730"/>
    </location>
</feature>
<accession>A0A139XEQ4</accession>
<feature type="transmembrane region" description="Helical" evidence="9">
    <location>
        <begin position="330"/>
        <end position="350"/>
    </location>
</feature>
<evidence type="ECO:0000313" key="11">
    <source>
        <dbReference type="EMBL" id="KYC43102.1"/>
    </source>
</evidence>
<feature type="domain" description="Protein kinase" evidence="10">
    <location>
        <begin position="37"/>
        <end position="292"/>
    </location>
</feature>
<dbReference type="InterPro" id="IPR011009">
    <property type="entry name" value="Kinase-like_dom_sf"/>
</dbReference>
<evidence type="ECO:0000256" key="9">
    <source>
        <dbReference type="SAM" id="Phobius"/>
    </source>
</evidence>
<dbReference type="GO" id="GO:0004674">
    <property type="term" value="F:protein serine/threonine kinase activity"/>
    <property type="evidence" value="ECO:0007669"/>
    <property type="project" value="UniProtKB-KW"/>
</dbReference>
<dbReference type="AlphaFoldDB" id="A0A139XEQ4"/>
<comment type="catalytic activity">
    <reaction evidence="8">
        <text>L-seryl-[protein] + ATP = O-phospho-L-seryl-[protein] + ADP + H(+)</text>
        <dbReference type="Rhea" id="RHEA:17989"/>
        <dbReference type="Rhea" id="RHEA-COMP:9863"/>
        <dbReference type="Rhea" id="RHEA-COMP:11604"/>
        <dbReference type="ChEBI" id="CHEBI:15378"/>
        <dbReference type="ChEBI" id="CHEBI:29999"/>
        <dbReference type="ChEBI" id="CHEBI:30616"/>
        <dbReference type="ChEBI" id="CHEBI:83421"/>
        <dbReference type="ChEBI" id="CHEBI:456216"/>
        <dbReference type="EC" id="2.7.11.1"/>
    </reaction>
</comment>
<keyword evidence="12" id="KW-1185">Reference proteome</keyword>